<evidence type="ECO:0000313" key="10">
    <source>
        <dbReference type="Proteomes" id="UP001620626"/>
    </source>
</evidence>
<proteinExistence type="inferred from homology"/>
<feature type="region of interest" description="Disordered" evidence="7">
    <location>
        <begin position="96"/>
        <end position="159"/>
    </location>
</feature>
<feature type="coiled-coil region" evidence="6">
    <location>
        <begin position="19"/>
        <end position="86"/>
    </location>
</feature>
<dbReference type="SUPFAM" id="SSF49562">
    <property type="entry name" value="C2 domain (Calcium/lipid-binding domain, CaLB)"/>
    <property type="match status" value="2"/>
</dbReference>
<feature type="compositionally biased region" description="Acidic residues" evidence="7">
    <location>
        <begin position="1006"/>
        <end position="1018"/>
    </location>
</feature>
<comment type="caution">
    <text evidence="9">The sequence shown here is derived from an EMBL/GenBank/DDBJ whole genome shotgun (WGS) entry which is preliminary data.</text>
</comment>
<feature type="compositionally biased region" description="Basic residues" evidence="7">
    <location>
        <begin position="1325"/>
        <end position="1334"/>
    </location>
</feature>
<dbReference type="InterPro" id="IPR035892">
    <property type="entry name" value="C2_domain_sf"/>
</dbReference>
<feature type="compositionally biased region" description="Basic and acidic residues" evidence="7">
    <location>
        <begin position="1092"/>
        <end position="1103"/>
    </location>
</feature>
<feature type="compositionally biased region" description="Polar residues" evidence="7">
    <location>
        <begin position="108"/>
        <end position="121"/>
    </location>
</feature>
<feature type="compositionally biased region" description="Low complexity" evidence="7">
    <location>
        <begin position="1268"/>
        <end position="1278"/>
    </location>
</feature>
<accession>A0ABD2KD90</accession>
<feature type="region of interest" description="Disordered" evidence="7">
    <location>
        <begin position="365"/>
        <end position="427"/>
    </location>
</feature>
<dbReference type="PROSITE" id="PS50004">
    <property type="entry name" value="C2"/>
    <property type="match status" value="1"/>
</dbReference>
<feature type="compositionally biased region" description="Polar residues" evidence="7">
    <location>
        <begin position="1279"/>
        <end position="1311"/>
    </location>
</feature>
<keyword evidence="4" id="KW-0969">Cilium</keyword>
<dbReference type="InterPro" id="IPR031139">
    <property type="entry name" value="RPGRIP1_fam"/>
</dbReference>
<feature type="compositionally biased region" description="Basic and acidic residues" evidence="7">
    <location>
        <begin position="1312"/>
        <end position="1324"/>
    </location>
</feature>
<feature type="compositionally biased region" description="Basic and acidic residues" evidence="7">
    <location>
        <begin position="950"/>
        <end position="1004"/>
    </location>
</feature>
<dbReference type="InterPro" id="IPR000008">
    <property type="entry name" value="C2_dom"/>
</dbReference>
<feature type="compositionally biased region" description="Polar residues" evidence="7">
    <location>
        <begin position="128"/>
        <end position="137"/>
    </location>
</feature>
<dbReference type="Gene3D" id="2.60.40.150">
    <property type="entry name" value="C2 domain"/>
    <property type="match status" value="2"/>
</dbReference>
<organism evidence="9 10">
    <name type="scientific">Heterodera trifolii</name>
    <dbReference type="NCBI Taxonomy" id="157864"/>
    <lineage>
        <taxon>Eukaryota</taxon>
        <taxon>Metazoa</taxon>
        <taxon>Ecdysozoa</taxon>
        <taxon>Nematoda</taxon>
        <taxon>Chromadorea</taxon>
        <taxon>Rhabditida</taxon>
        <taxon>Tylenchina</taxon>
        <taxon>Tylenchomorpha</taxon>
        <taxon>Tylenchoidea</taxon>
        <taxon>Heteroderidae</taxon>
        <taxon>Heteroderinae</taxon>
        <taxon>Heterodera</taxon>
    </lineage>
</organism>
<evidence type="ECO:0000256" key="1">
    <source>
        <dbReference type="ARBA" id="ARBA00004138"/>
    </source>
</evidence>
<evidence type="ECO:0000259" key="8">
    <source>
        <dbReference type="PROSITE" id="PS50004"/>
    </source>
</evidence>
<protein>
    <recommendedName>
        <fullName evidence="8">C2 domain-containing protein</fullName>
    </recommendedName>
</protein>
<comment type="subcellular location">
    <subcellularLocation>
        <location evidence="1">Cell projection</location>
        <location evidence="1">Cilium</location>
    </subcellularLocation>
</comment>
<dbReference type="EMBL" id="JBICBT010000785">
    <property type="protein sequence ID" value="KAL3100826.1"/>
    <property type="molecule type" value="Genomic_DNA"/>
</dbReference>
<feature type="compositionally biased region" description="Polar residues" evidence="7">
    <location>
        <begin position="1039"/>
        <end position="1053"/>
    </location>
</feature>
<feature type="domain" description="C2" evidence="8">
    <location>
        <begin position="741"/>
        <end position="880"/>
    </location>
</feature>
<reference evidence="9 10" key="1">
    <citation type="submission" date="2024-10" db="EMBL/GenBank/DDBJ databases">
        <authorList>
            <person name="Kim D."/>
        </authorList>
    </citation>
    <scope>NUCLEOTIDE SEQUENCE [LARGE SCALE GENOMIC DNA]</scope>
    <source>
        <strain evidence="9">BH-2024</strain>
    </source>
</reference>
<evidence type="ECO:0000256" key="4">
    <source>
        <dbReference type="ARBA" id="ARBA00023069"/>
    </source>
</evidence>
<feature type="compositionally biased region" description="Polar residues" evidence="7">
    <location>
        <begin position="145"/>
        <end position="155"/>
    </location>
</feature>
<feature type="coiled-coil region" evidence="6">
    <location>
        <begin position="493"/>
        <end position="545"/>
    </location>
</feature>
<comment type="similarity">
    <text evidence="2">Belongs to the RPGRIP1 family.</text>
</comment>
<dbReference type="InterPro" id="IPR021656">
    <property type="entry name" value="C2-C2_1"/>
</dbReference>
<feature type="compositionally biased region" description="Polar residues" evidence="7">
    <location>
        <begin position="1080"/>
        <end position="1089"/>
    </location>
</feature>
<sequence>MTNRPPIERWSRSELEDHFHSVADNLTTLKQKNNRLEREVKILNGRMSGRNSQRNTVPNGPKKDELDELHRANQLMAQKLKVLKHQLLNYTKVNSSTSLTGRYRPETRQQQQKNRPSQRPQSAFVGSVANQTKSIISDQGKEPQQMISSQLGRQINNRKRPISQPAIEEKNEFEESEHQFEVVSREMTQRADNEQNKHLRLLEERKESEIKKKLREMQRQNRKMTDDNEELHLALEKSEKRLSALRTEFDRVARELSQAKRELRSQSDSLNSEREDAQRRADGSARSAEIVDRELAIAREECRALRNAHERLVEKSLQQENSGKAALEELVRLRAKVQQNANENETERRKWEEEMQRLMKENAKLRETRAKEMDEIVQQREKERKRENGHLEEEQQRKIKQNESMENGPKEMNSNGNSQKQRNDGDGLLNKLFTDVIGIVESHLDSRSKIDDDGTKFAIGDGNSDERWQKLYEDMYFELEKVRKLLLNEHQMNVQLQEEKRHLLAEMDFTKIQFERQLAELKGQLEEKGKQIAMLENELEFVAKSGQIRHTVLNTEKRPTAADENSEKASAIEATELKLQISKVVLTEEAVRQAENPCPMLFLAIEFFDFEIQTTEVTNGPEALFDFTTVFDTPISDLFIHYIRTEGMEIELYSVKDGLSYELWSKAQIPLKKLLSTQTPTHFYGELKFWALSSHGQSEEKQQKEQSLLLATAFYSIEVPFSLLSALNAQRRRMAAMAIIPMGKVGPSDEPFNELIVQIHRCTAIDSLKGDESAKAKKGRQLKPSTYVAYEFFNFPVHLTRTVRESANPAFEDQQSWKVPAESEAMHKYLKEKELLLYLIDEGTDGGTSAGKMSPKARVLASVRLPLFPLARNHKIRGTFPFLDRADESVISEASIDVSIYWKFAYAFDGFENLKVEEKVPLLRTFAQLTEQNGPKEIGQRKKQRIAGENAKKEGEEKKKPEEMAQKREISKEQKALERIGIKQRETDKTKGDSSADESNRSESEGTAEEQWGEQMPEEELRRRLLLLPKPMKKDTEQKLITQKSIETNGQKSQMEKAAKNESDQSKISDDSLSDETPKSGKSSRSSATIVVDRETVLERTTSDELSEDLLKEGSNSAAEGDEPAKEEAAEEEDEEEDEEEEDGSIRSDATYTAEGPLGPIEMDEPHVIGRTADEEEVMIIRDEDLEGRMGQFHEKIGDGDESDEEKPTETMAPVPAPRRSLLGPIPPITITGGKQLKKLPAPPPPLPTAEELATTRKAVEFAEPLHSSIPPSDVSSSFAEDTTFGSERSSITSEPNGGSTASNGTAPNGNDRQKIESEGEEKHRKMPRTKRPTKAPIQIAPVPSTPAIRIRPAVPESDWNSESGPEGSSVDLVPPKSANVRIRIGRLRFLDHSPSLHFSHFEEGGRVFVEWNFLDFAREQCVTENDAEMPQLLTESVDLDHQSDYELNQNQIALLTQWTQLNIRLTFTLVIEANNGDLDELGMAELELLNILNTSEHFLIMQNMEDLSVAELEVDISYSDNLLEYLDETIRRFLEERKKFKIEMANR</sequence>
<gene>
    <name evidence="9" type="ORF">niasHT_025738</name>
</gene>
<feature type="compositionally biased region" description="Acidic residues" evidence="7">
    <location>
        <begin position="1129"/>
        <end position="1143"/>
    </location>
</feature>
<feature type="compositionally biased region" description="Basic and acidic residues" evidence="7">
    <location>
        <begin position="1054"/>
        <end position="1070"/>
    </location>
</feature>
<dbReference type="GO" id="GO:0005929">
    <property type="term" value="C:cilium"/>
    <property type="evidence" value="ECO:0007669"/>
    <property type="project" value="UniProtKB-SubCell"/>
</dbReference>
<evidence type="ECO:0000313" key="9">
    <source>
        <dbReference type="EMBL" id="KAL3100826.1"/>
    </source>
</evidence>
<evidence type="ECO:0000256" key="3">
    <source>
        <dbReference type="ARBA" id="ARBA00023054"/>
    </source>
</evidence>
<keyword evidence="5" id="KW-0966">Cell projection</keyword>
<feature type="region of interest" description="Disordered" evidence="7">
    <location>
        <begin position="258"/>
        <end position="287"/>
    </location>
</feature>
<feature type="region of interest" description="Disordered" evidence="7">
    <location>
        <begin position="934"/>
        <end position="1374"/>
    </location>
</feature>
<dbReference type="GO" id="GO:0005856">
    <property type="term" value="C:cytoskeleton"/>
    <property type="evidence" value="ECO:0007669"/>
    <property type="project" value="UniProtKB-ARBA"/>
</dbReference>
<keyword evidence="3 6" id="KW-0175">Coiled coil</keyword>
<keyword evidence="10" id="KW-1185">Reference proteome</keyword>
<evidence type="ECO:0000256" key="2">
    <source>
        <dbReference type="ARBA" id="ARBA00006042"/>
    </source>
</evidence>
<evidence type="ECO:0000256" key="6">
    <source>
        <dbReference type="SAM" id="Coils"/>
    </source>
</evidence>
<dbReference type="Pfam" id="PF11618">
    <property type="entry name" value="C2-C2_1"/>
    <property type="match status" value="1"/>
</dbReference>
<name>A0ABD2KD90_9BILA</name>
<dbReference type="Proteomes" id="UP001620626">
    <property type="component" value="Unassembled WGS sequence"/>
</dbReference>
<evidence type="ECO:0000256" key="5">
    <source>
        <dbReference type="ARBA" id="ARBA00023273"/>
    </source>
</evidence>
<dbReference type="PANTHER" id="PTHR14240">
    <property type="entry name" value="RETINITIS PIGMENTOSA GTPASE REGULATOR-INTERACTING PROTEIN"/>
    <property type="match status" value="1"/>
</dbReference>
<feature type="compositionally biased region" description="Basic and acidic residues" evidence="7">
    <location>
        <begin position="365"/>
        <end position="403"/>
    </location>
</feature>
<dbReference type="PANTHER" id="PTHR14240:SF1">
    <property type="entry name" value="PROTEIN FANTOM-RELATED"/>
    <property type="match status" value="1"/>
</dbReference>
<evidence type="ECO:0000256" key="7">
    <source>
        <dbReference type="SAM" id="MobiDB-lite"/>
    </source>
</evidence>